<evidence type="ECO:0000256" key="1">
    <source>
        <dbReference type="SAM" id="Coils"/>
    </source>
</evidence>
<reference evidence="3" key="1">
    <citation type="submission" date="2013-09" db="EMBL/GenBank/DDBJ databases">
        <title>Corchorus olitorius genome sequencing.</title>
        <authorList>
            <person name="Alam M."/>
            <person name="Haque M.S."/>
            <person name="Islam M.S."/>
            <person name="Emdad E.M."/>
            <person name="Islam M.M."/>
            <person name="Ahmed B."/>
            <person name="Halim A."/>
            <person name="Hossen Q.M.M."/>
            <person name="Hossain M.Z."/>
            <person name="Ahmed R."/>
            <person name="Khan M.M."/>
            <person name="Islam R."/>
            <person name="Rashid M.M."/>
            <person name="Khan S.A."/>
            <person name="Rahman M.S."/>
            <person name="Alam M."/>
            <person name="Yahiya A.S."/>
            <person name="Khan M.S."/>
            <person name="Azam M.S."/>
            <person name="Haque T."/>
            <person name="Lashkar M.Z.H."/>
            <person name="Akhand A.I."/>
            <person name="Morshed G."/>
            <person name="Roy S."/>
            <person name="Uddin K.S."/>
            <person name="Rabeya T."/>
            <person name="Hossain A.S."/>
            <person name="Chowdhury A."/>
            <person name="Snigdha A.R."/>
            <person name="Mortoza M.S."/>
            <person name="Matin S.A."/>
            <person name="Hoque S.M.E."/>
            <person name="Islam M.K."/>
            <person name="Roy D.K."/>
            <person name="Haider R."/>
            <person name="Moosa M.M."/>
            <person name="Elias S.M."/>
            <person name="Hasan A.M."/>
            <person name="Jahan S."/>
            <person name="Shafiuddin M."/>
            <person name="Mahmood N."/>
            <person name="Shommy N.S."/>
        </authorList>
    </citation>
    <scope>NUCLEOTIDE SEQUENCE [LARGE SCALE GENOMIC DNA]</scope>
    <source>
        <strain evidence="3">cv. O-4</strain>
    </source>
</reference>
<gene>
    <name evidence="2" type="ORF">COLO4_32710</name>
</gene>
<proteinExistence type="predicted"/>
<accession>A0A1R3GYD2</accession>
<evidence type="ECO:0000313" key="2">
    <source>
        <dbReference type="EMBL" id="OMO63115.1"/>
    </source>
</evidence>
<sequence>MESRLDILRKAAQINQNEYEELDKTVSKLQNDYTELKNRCEGLQADVAIGEAYKTMHDQRCGQIRWLLEEIKVGVMRAEGMRDRAREERPSVAPFEDRQQPLADFLDAAINQYSQVIKHFGRVVGWPPAW</sequence>
<name>A0A1R3GYD2_9ROSI</name>
<dbReference type="Proteomes" id="UP000187203">
    <property type="component" value="Unassembled WGS sequence"/>
</dbReference>
<keyword evidence="3" id="KW-1185">Reference proteome</keyword>
<keyword evidence="1" id="KW-0175">Coiled coil</keyword>
<comment type="caution">
    <text evidence="2">The sequence shown here is derived from an EMBL/GenBank/DDBJ whole genome shotgun (WGS) entry which is preliminary data.</text>
</comment>
<protein>
    <submittedName>
        <fullName evidence="2">Uncharacterized protein</fullName>
    </submittedName>
</protein>
<dbReference type="AlphaFoldDB" id="A0A1R3GYD2"/>
<dbReference type="EMBL" id="AWUE01021171">
    <property type="protein sequence ID" value="OMO63115.1"/>
    <property type="molecule type" value="Genomic_DNA"/>
</dbReference>
<evidence type="ECO:0000313" key="3">
    <source>
        <dbReference type="Proteomes" id="UP000187203"/>
    </source>
</evidence>
<feature type="coiled-coil region" evidence="1">
    <location>
        <begin position="5"/>
        <end position="46"/>
    </location>
</feature>
<organism evidence="2 3">
    <name type="scientific">Corchorus olitorius</name>
    <dbReference type="NCBI Taxonomy" id="93759"/>
    <lineage>
        <taxon>Eukaryota</taxon>
        <taxon>Viridiplantae</taxon>
        <taxon>Streptophyta</taxon>
        <taxon>Embryophyta</taxon>
        <taxon>Tracheophyta</taxon>
        <taxon>Spermatophyta</taxon>
        <taxon>Magnoliopsida</taxon>
        <taxon>eudicotyledons</taxon>
        <taxon>Gunneridae</taxon>
        <taxon>Pentapetalae</taxon>
        <taxon>rosids</taxon>
        <taxon>malvids</taxon>
        <taxon>Malvales</taxon>
        <taxon>Malvaceae</taxon>
        <taxon>Grewioideae</taxon>
        <taxon>Apeibeae</taxon>
        <taxon>Corchorus</taxon>
    </lineage>
</organism>